<dbReference type="Proteomes" id="UP000561066">
    <property type="component" value="Unassembled WGS sequence"/>
</dbReference>
<keyword evidence="2" id="KW-1185">Reference proteome</keyword>
<protein>
    <recommendedName>
        <fullName evidence="3">Head decoration protein</fullName>
    </recommendedName>
</protein>
<comment type="caution">
    <text evidence="1">The sequence shown here is derived from an EMBL/GenBank/DDBJ whole genome shotgun (WGS) entry which is preliminary data.</text>
</comment>
<proteinExistence type="predicted"/>
<reference evidence="1 2" key="1">
    <citation type="submission" date="2020-04" db="EMBL/GenBank/DDBJ databases">
        <title>Description of novel Gluconacetobacter.</title>
        <authorList>
            <person name="Sombolestani A."/>
        </authorList>
    </citation>
    <scope>NUCLEOTIDE SEQUENCE [LARGE SCALE GENOMIC DNA]</scope>
    <source>
        <strain evidence="1 2">LMG 21312</strain>
    </source>
</reference>
<sequence length="218" mass="22034">MVSPVLTEHFYTAAFLVREANGFLSRDKGIVLNETSEDVSMDGGLILSLATPVTADFVVSEGNTGNGTIGAITVADGTTPTNYAIAFTAATDFTVTAPNGTALGSGTTGTAFAAGGLSFTITAGTTAFVAGDSFTIVVVPAGPTQYVPYTGGSAAAAILYDRLYVLADTARHVTVISRMAEVNGSELRWDPSVTGAANAATLQAQALAQLATAGVIAR</sequence>
<dbReference type="RefSeq" id="WP_182944116.1">
    <property type="nucleotide sequence ID" value="NZ_JABEQH010000017.1"/>
</dbReference>
<dbReference type="EMBL" id="JABEQH010000017">
    <property type="protein sequence ID" value="MBB2176768.1"/>
    <property type="molecule type" value="Genomic_DNA"/>
</dbReference>
<dbReference type="InterPro" id="IPR004195">
    <property type="entry name" value="Head_decoration_D"/>
</dbReference>
<organism evidence="1 2">
    <name type="scientific">Gluconacetobacter johannae</name>
    <dbReference type="NCBI Taxonomy" id="112140"/>
    <lineage>
        <taxon>Bacteria</taxon>
        <taxon>Pseudomonadati</taxon>
        <taxon>Pseudomonadota</taxon>
        <taxon>Alphaproteobacteria</taxon>
        <taxon>Acetobacterales</taxon>
        <taxon>Acetobacteraceae</taxon>
        <taxon>Gluconacetobacter</taxon>
    </lineage>
</organism>
<gene>
    <name evidence="1" type="ORF">HLH21_12670</name>
</gene>
<evidence type="ECO:0008006" key="3">
    <source>
        <dbReference type="Google" id="ProtNLM"/>
    </source>
</evidence>
<dbReference type="Pfam" id="PF02924">
    <property type="entry name" value="HDPD"/>
    <property type="match status" value="1"/>
</dbReference>
<name>A0A7W4J8Z9_9PROT</name>
<evidence type="ECO:0000313" key="2">
    <source>
        <dbReference type="Proteomes" id="UP000561066"/>
    </source>
</evidence>
<dbReference type="AlphaFoldDB" id="A0A7W4J8Z9"/>
<evidence type="ECO:0000313" key="1">
    <source>
        <dbReference type="EMBL" id="MBB2176768.1"/>
    </source>
</evidence>
<accession>A0A7W4J8Z9</accession>